<proteinExistence type="predicted"/>
<organism evidence="1">
    <name type="scientific">Arundo donax</name>
    <name type="common">Giant reed</name>
    <name type="synonym">Donax arundinaceus</name>
    <dbReference type="NCBI Taxonomy" id="35708"/>
    <lineage>
        <taxon>Eukaryota</taxon>
        <taxon>Viridiplantae</taxon>
        <taxon>Streptophyta</taxon>
        <taxon>Embryophyta</taxon>
        <taxon>Tracheophyta</taxon>
        <taxon>Spermatophyta</taxon>
        <taxon>Magnoliopsida</taxon>
        <taxon>Liliopsida</taxon>
        <taxon>Poales</taxon>
        <taxon>Poaceae</taxon>
        <taxon>PACMAD clade</taxon>
        <taxon>Arundinoideae</taxon>
        <taxon>Arundineae</taxon>
        <taxon>Arundo</taxon>
    </lineage>
</organism>
<name>A0A0A9CKY5_ARUDO</name>
<dbReference type="EMBL" id="GBRH01225733">
    <property type="protein sequence ID" value="JAD72162.1"/>
    <property type="molecule type" value="Transcribed_RNA"/>
</dbReference>
<reference evidence="1" key="2">
    <citation type="journal article" date="2015" name="Data Brief">
        <title>Shoot transcriptome of the giant reed, Arundo donax.</title>
        <authorList>
            <person name="Barrero R.A."/>
            <person name="Guerrero F.D."/>
            <person name="Moolhuijzen P."/>
            <person name="Goolsby J.A."/>
            <person name="Tidwell J."/>
            <person name="Bellgard S.E."/>
            <person name="Bellgard M.I."/>
        </authorList>
    </citation>
    <scope>NUCLEOTIDE SEQUENCE</scope>
    <source>
        <tissue evidence="1">Shoot tissue taken approximately 20 cm above the soil surface</tissue>
    </source>
</reference>
<accession>A0A0A9CKY5</accession>
<reference evidence="1" key="1">
    <citation type="submission" date="2014-09" db="EMBL/GenBank/DDBJ databases">
        <authorList>
            <person name="Magalhaes I.L.F."/>
            <person name="Oliveira U."/>
            <person name="Santos F.R."/>
            <person name="Vidigal T.H.D.A."/>
            <person name="Brescovit A.D."/>
            <person name="Santos A.J."/>
        </authorList>
    </citation>
    <scope>NUCLEOTIDE SEQUENCE</scope>
    <source>
        <tissue evidence="1">Shoot tissue taken approximately 20 cm above the soil surface</tissue>
    </source>
</reference>
<evidence type="ECO:0000313" key="1">
    <source>
        <dbReference type="EMBL" id="JAD72162.1"/>
    </source>
</evidence>
<dbReference type="EMBL" id="GBRH01226578">
    <property type="protein sequence ID" value="JAD71317.1"/>
    <property type="molecule type" value="Transcribed_RNA"/>
</dbReference>
<protein>
    <submittedName>
        <fullName evidence="1">Uncharacterized protein</fullName>
    </submittedName>
</protein>
<sequence>MMKGSHLRV</sequence>